<proteinExistence type="predicted"/>
<dbReference type="EMBL" id="KN846954">
    <property type="protein sequence ID" value="KIV78085.1"/>
    <property type="molecule type" value="Genomic_DNA"/>
</dbReference>
<evidence type="ECO:0000256" key="1">
    <source>
        <dbReference type="SAM" id="MobiDB-lite"/>
    </source>
</evidence>
<name>A0A0D1VPR8_9EURO</name>
<feature type="compositionally biased region" description="Basic and acidic residues" evidence="1">
    <location>
        <begin position="7"/>
        <end position="20"/>
    </location>
</feature>
<feature type="region of interest" description="Disordered" evidence="1">
    <location>
        <begin position="1"/>
        <end position="282"/>
    </location>
</feature>
<feature type="compositionally biased region" description="Basic and acidic residues" evidence="1">
    <location>
        <begin position="161"/>
        <end position="217"/>
    </location>
</feature>
<dbReference type="HOGENOM" id="CLU_771601_0_0_1"/>
<sequence length="316" mass="37534">MSYNDDYAPRQRRDRPRYDQDDGLTYPDQDDYPKSSGARASRYETSPSKYPSDEPRRRRDVDPRDVEPRATDKKSAPPKYREYSDDRDDDMRTKKSNTGAPRRRTPPDDDERGDEAGYGRSKGYREPVPRSSDDPRARSSKPRNKDDYDDFDPAPPRRARTYAEPERRRREDPYDDPPRRRYRSPDDKYAERDRGYRSDERDGRRRRDDDRYEDRPRRSGGGGSSRRDDGYASAGAYKRSDRDRDRDRDRDYRSSRDRDRRYDSRDDRSRDRDRKGKKKAFSIDDIGGLVEQGQKHYKTVAPLVTSLAKMYMDSKK</sequence>
<feature type="compositionally biased region" description="Basic and acidic residues" evidence="1">
    <location>
        <begin position="123"/>
        <end position="137"/>
    </location>
</feature>
<dbReference type="Proteomes" id="UP000053599">
    <property type="component" value="Unassembled WGS sequence"/>
</dbReference>
<dbReference type="STRING" id="1016849.A0A0D1VPR8"/>
<dbReference type="AlphaFoldDB" id="A0A0D1VPR8"/>
<protein>
    <submittedName>
        <fullName evidence="2">Uncharacterized protein</fullName>
    </submittedName>
</protein>
<feature type="compositionally biased region" description="Basic and acidic residues" evidence="1">
    <location>
        <begin position="51"/>
        <end position="93"/>
    </location>
</feature>
<evidence type="ECO:0000313" key="3">
    <source>
        <dbReference type="Proteomes" id="UP000053599"/>
    </source>
</evidence>
<accession>A0A0D1VPR8</accession>
<reference evidence="2 3" key="1">
    <citation type="submission" date="2015-01" db="EMBL/GenBank/DDBJ databases">
        <title>The Genome Sequence of Exophiala sideris CBS121828.</title>
        <authorList>
            <consortium name="The Broad Institute Genomics Platform"/>
            <person name="Cuomo C."/>
            <person name="de Hoog S."/>
            <person name="Gorbushina A."/>
            <person name="Stielow B."/>
            <person name="Teixiera M."/>
            <person name="Abouelleil A."/>
            <person name="Chapman S.B."/>
            <person name="Priest M."/>
            <person name="Young S.K."/>
            <person name="Wortman J."/>
            <person name="Nusbaum C."/>
            <person name="Birren B."/>
        </authorList>
    </citation>
    <scope>NUCLEOTIDE SEQUENCE [LARGE SCALE GENOMIC DNA]</scope>
    <source>
        <strain evidence="2 3">CBS 121828</strain>
    </source>
</reference>
<gene>
    <name evidence="2" type="ORF">PV11_09843</name>
</gene>
<dbReference type="OrthoDB" id="4121110at2759"/>
<evidence type="ECO:0000313" key="2">
    <source>
        <dbReference type="EMBL" id="KIV78085.1"/>
    </source>
</evidence>
<feature type="compositionally biased region" description="Basic and acidic residues" evidence="1">
    <location>
        <begin position="238"/>
        <end position="274"/>
    </location>
</feature>
<organism evidence="2 3">
    <name type="scientific">Exophiala sideris</name>
    <dbReference type="NCBI Taxonomy" id="1016849"/>
    <lineage>
        <taxon>Eukaryota</taxon>
        <taxon>Fungi</taxon>
        <taxon>Dikarya</taxon>
        <taxon>Ascomycota</taxon>
        <taxon>Pezizomycotina</taxon>
        <taxon>Eurotiomycetes</taxon>
        <taxon>Chaetothyriomycetidae</taxon>
        <taxon>Chaetothyriales</taxon>
        <taxon>Herpotrichiellaceae</taxon>
        <taxon>Exophiala</taxon>
    </lineage>
</organism>